<proteinExistence type="predicted"/>
<protein>
    <submittedName>
        <fullName evidence="2">Uncharacterized protein</fullName>
    </submittedName>
</protein>
<dbReference type="AlphaFoldDB" id="A0A917YI62"/>
<comment type="caution">
    <text evidence="2">The sequence shown here is derived from an EMBL/GenBank/DDBJ whole genome shotgun (WGS) entry which is preliminary data.</text>
</comment>
<feature type="region of interest" description="Disordered" evidence="1">
    <location>
        <begin position="1"/>
        <end position="50"/>
    </location>
</feature>
<reference evidence="2 3" key="1">
    <citation type="journal article" date="2014" name="Int. J. Syst. Evol. Microbiol.">
        <title>Complete genome sequence of Corynebacterium casei LMG S-19264T (=DSM 44701T), isolated from a smear-ripened cheese.</title>
        <authorList>
            <consortium name="US DOE Joint Genome Institute (JGI-PGF)"/>
            <person name="Walter F."/>
            <person name="Albersmeier A."/>
            <person name="Kalinowski J."/>
            <person name="Ruckert C."/>
        </authorList>
    </citation>
    <scope>NUCLEOTIDE SEQUENCE [LARGE SCALE GENOMIC DNA]</scope>
    <source>
        <strain evidence="2 3">CGMCC 4.7111</strain>
    </source>
</reference>
<evidence type="ECO:0000313" key="2">
    <source>
        <dbReference type="EMBL" id="GGN95956.1"/>
    </source>
</evidence>
<evidence type="ECO:0000313" key="3">
    <source>
        <dbReference type="Proteomes" id="UP000600365"/>
    </source>
</evidence>
<sequence length="215" mass="23426">MAEARPARSEAVAPGAGRRAHRSCLTPPPPKQSEPTLAKAPDPAFNPDTGAEKWLVTRTRERYRAVQDLLAQGWTISAIGRELGLARHTAHRYACCENPEALADRAIRTTRLHVYRPYLISRWNQGCTNASALFREIQAQGYPGRTPQAVRRLLRPLRDTAKAAPAPPPNPRASSDGSLVTPATYEPWTNNNSTTSSPAAPNWPHCAPTSTPSPA</sequence>
<dbReference type="Pfam" id="PF13384">
    <property type="entry name" value="HTH_23"/>
    <property type="match status" value="1"/>
</dbReference>
<dbReference type="EMBL" id="BMMM01000034">
    <property type="protein sequence ID" value="GGN95956.1"/>
    <property type="molecule type" value="Genomic_DNA"/>
</dbReference>
<keyword evidence="3" id="KW-1185">Reference proteome</keyword>
<feature type="region of interest" description="Disordered" evidence="1">
    <location>
        <begin position="161"/>
        <end position="215"/>
    </location>
</feature>
<organism evidence="2 3">
    <name type="scientific">Streptomyces albiflavescens</name>
    <dbReference type="NCBI Taxonomy" id="1623582"/>
    <lineage>
        <taxon>Bacteria</taxon>
        <taxon>Bacillati</taxon>
        <taxon>Actinomycetota</taxon>
        <taxon>Actinomycetes</taxon>
        <taxon>Kitasatosporales</taxon>
        <taxon>Streptomycetaceae</taxon>
        <taxon>Streptomyces</taxon>
    </lineage>
</organism>
<accession>A0A917YI62</accession>
<feature type="compositionally biased region" description="Polar residues" evidence="1">
    <location>
        <begin position="187"/>
        <end position="199"/>
    </location>
</feature>
<gene>
    <name evidence="2" type="ORF">GCM10011579_096940</name>
</gene>
<name>A0A917YI62_9ACTN</name>
<dbReference type="Proteomes" id="UP000600365">
    <property type="component" value="Unassembled WGS sequence"/>
</dbReference>
<evidence type="ECO:0000256" key="1">
    <source>
        <dbReference type="SAM" id="MobiDB-lite"/>
    </source>
</evidence>